<reference evidence="2 3" key="1">
    <citation type="journal article" name="Sci. Rep.">
        <title>Genome-scale phylogenetic analyses confirm Olpidium as the closest living zoosporic fungus to the non-flagellated, terrestrial fungi.</title>
        <authorList>
            <person name="Chang Y."/>
            <person name="Rochon D."/>
            <person name="Sekimoto S."/>
            <person name="Wang Y."/>
            <person name="Chovatia M."/>
            <person name="Sandor L."/>
            <person name="Salamov A."/>
            <person name="Grigoriev I.V."/>
            <person name="Stajich J.E."/>
            <person name="Spatafora J.W."/>
        </authorList>
    </citation>
    <scope>NUCLEOTIDE SEQUENCE [LARGE SCALE GENOMIC DNA]</scope>
    <source>
        <strain evidence="2">S191</strain>
    </source>
</reference>
<evidence type="ECO:0000256" key="1">
    <source>
        <dbReference type="SAM" id="Phobius"/>
    </source>
</evidence>
<keyword evidence="3" id="KW-1185">Reference proteome</keyword>
<name>A0A8H8A011_9FUNG</name>
<protein>
    <submittedName>
        <fullName evidence="2">Uncharacterized protein</fullName>
    </submittedName>
</protein>
<dbReference type="EMBL" id="JAEFCI010001844">
    <property type="protein sequence ID" value="KAG5462643.1"/>
    <property type="molecule type" value="Genomic_DNA"/>
</dbReference>
<dbReference type="Proteomes" id="UP000673691">
    <property type="component" value="Unassembled WGS sequence"/>
</dbReference>
<gene>
    <name evidence="2" type="ORF">BJ554DRAFT_4270</name>
</gene>
<evidence type="ECO:0000313" key="3">
    <source>
        <dbReference type="Proteomes" id="UP000673691"/>
    </source>
</evidence>
<evidence type="ECO:0000313" key="2">
    <source>
        <dbReference type="EMBL" id="KAG5462643.1"/>
    </source>
</evidence>
<comment type="caution">
    <text evidence="2">The sequence shown here is derived from an EMBL/GenBank/DDBJ whole genome shotgun (WGS) entry which is preliminary data.</text>
</comment>
<accession>A0A8H8A011</accession>
<feature type="non-terminal residue" evidence="2">
    <location>
        <position position="1"/>
    </location>
</feature>
<dbReference type="AlphaFoldDB" id="A0A8H8A011"/>
<organism evidence="2 3">
    <name type="scientific">Olpidium bornovanus</name>
    <dbReference type="NCBI Taxonomy" id="278681"/>
    <lineage>
        <taxon>Eukaryota</taxon>
        <taxon>Fungi</taxon>
        <taxon>Fungi incertae sedis</taxon>
        <taxon>Olpidiomycota</taxon>
        <taxon>Olpidiomycotina</taxon>
        <taxon>Olpidiomycetes</taxon>
        <taxon>Olpidiales</taxon>
        <taxon>Olpidiaceae</taxon>
        <taxon>Olpidium</taxon>
    </lineage>
</organism>
<proteinExistence type="predicted"/>
<feature type="transmembrane region" description="Helical" evidence="1">
    <location>
        <begin position="54"/>
        <end position="73"/>
    </location>
</feature>
<keyword evidence="1" id="KW-0812">Transmembrane</keyword>
<feature type="transmembrane region" description="Helical" evidence="1">
    <location>
        <begin position="122"/>
        <end position="140"/>
    </location>
</feature>
<sequence length="276" mass="29601">GGPVKAAPPPPPPPPPFLLSTWKRSREKLRPLRFRGLTVSFFFFFFARRSQVTGIVMLSVHCVAAITSAAVFYRRRNVQPCLARRPSQMVLLFVGACGVSATCLAGLVEDVACAPGLYLPDVGFTLVSSVYVVRVALFYFNHRVAGEDRSGFAGRLQEPCGSIWLGPPRDGRGGSPAEEREGRRTRSWFAAHRYLAASPCVGVIHLALFALAMLPLTARITGLSPAASWTLAQCFAGNDVAQGWNTVSLGIAAATQALCLLAAQLTSRIGSDKLGI</sequence>
<keyword evidence="1" id="KW-0472">Membrane</keyword>
<feature type="transmembrane region" description="Helical" evidence="1">
    <location>
        <begin position="89"/>
        <end position="107"/>
    </location>
</feature>
<keyword evidence="1" id="KW-1133">Transmembrane helix</keyword>
<feature type="non-terminal residue" evidence="2">
    <location>
        <position position="276"/>
    </location>
</feature>
<feature type="transmembrane region" description="Helical" evidence="1">
    <location>
        <begin position="194"/>
        <end position="216"/>
    </location>
</feature>